<dbReference type="GO" id="GO:0045892">
    <property type="term" value="P:negative regulation of DNA-templated transcription"/>
    <property type="evidence" value="ECO:0007669"/>
    <property type="project" value="UniProtKB-ARBA"/>
</dbReference>
<dbReference type="SUPFAM" id="SSF46689">
    <property type="entry name" value="Homeodomain-like"/>
    <property type="match status" value="1"/>
</dbReference>
<keyword evidence="2 4" id="KW-0238">DNA-binding</keyword>
<dbReference type="InterPro" id="IPR050109">
    <property type="entry name" value="HTH-type_TetR-like_transc_reg"/>
</dbReference>
<reference evidence="6" key="2">
    <citation type="journal article" date="2021" name="PeerJ">
        <title>Extensive microbial diversity within the chicken gut microbiome revealed by metagenomics and culture.</title>
        <authorList>
            <person name="Gilroy R."/>
            <person name="Ravi A."/>
            <person name="Getino M."/>
            <person name="Pursley I."/>
            <person name="Horton D.L."/>
            <person name="Alikhan N.F."/>
            <person name="Baker D."/>
            <person name="Gharbi K."/>
            <person name="Hall N."/>
            <person name="Watson M."/>
            <person name="Adriaenssens E.M."/>
            <person name="Foster-Nyarko E."/>
            <person name="Jarju S."/>
            <person name="Secka A."/>
            <person name="Antonio M."/>
            <person name="Oren A."/>
            <person name="Chaudhuri R.R."/>
            <person name="La Ragione R."/>
            <person name="Hildebrand F."/>
            <person name="Pallen M.J."/>
        </authorList>
    </citation>
    <scope>NUCLEOTIDE SEQUENCE</scope>
    <source>
        <strain evidence="6">CHK188-20938</strain>
    </source>
</reference>
<evidence type="ECO:0000256" key="3">
    <source>
        <dbReference type="ARBA" id="ARBA00023163"/>
    </source>
</evidence>
<proteinExistence type="predicted"/>
<accession>A0A9D1P4G9</accession>
<protein>
    <submittedName>
        <fullName evidence="6">TetR/AcrR family transcriptional regulator</fullName>
    </submittedName>
</protein>
<keyword evidence="3" id="KW-0804">Transcription</keyword>
<dbReference type="InterPro" id="IPR009057">
    <property type="entry name" value="Homeodomain-like_sf"/>
</dbReference>
<dbReference type="AlphaFoldDB" id="A0A9D1P4G9"/>
<dbReference type="Pfam" id="PF00440">
    <property type="entry name" value="TetR_N"/>
    <property type="match status" value="1"/>
</dbReference>
<dbReference type="Proteomes" id="UP000824169">
    <property type="component" value="Unassembled WGS sequence"/>
</dbReference>
<gene>
    <name evidence="6" type="ORF">IAB71_08995</name>
</gene>
<evidence type="ECO:0000256" key="1">
    <source>
        <dbReference type="ARBA" id="ARBA00023015"/>
    </source>
</evidence>
<evidence type="ECO:0000256" key="4">
    <source>
        <dbReference type="PROSITE-ProRule" id="PRU00335"/>
    </source>
</evidence>
<dbReference type="FunFam" id="1.10.10.60:FF:000141">
    <property type="entry name" value="TetR family transcriptional regulator"/>
    <property type="match status" value="1"/>
</dbReference>
<evidence type="ECO:0000256" key="2">
    <source>
        <dbReference type="ARBA" id="ARBA00023125"/>
    </source>
</evidence>
<dbReference type="GO" id="GO:0000976">
    <property type="term" value="F:transcription cis-regulatory region binding"/>
    <property type="evidence" value="ECO:0007669"/>
    <property type="project" value="TreeGrafter"/>
</dbReference>
<dbReference type="PANTHER" id="PTHR30055:SF184">
    <property type="entry name" value="HTH-TYPE TRANSCRIPTIONAL REGULATOR ETHR"/>
    <property type="match status" value="1"/>
</dbReference>
<evidence type="ECO:0000313" key="7">
    <source>
        <dbReference type="Proteomes" id="UP000824169"/>
    </source>
</evidence>
<comment type="caution">
    <text evidence="6">The sequence shown here is derived from an EMBL/GenBank/DDBJ whole genome shotgun (WGS) entry which is preliminary data.</text>
</comment>
<dbReference type="Gene3D" id="1.10.357.10">
    <property type="entry name" value="Tetracycline Repressor, domain 2"/>
    <property type="match status" value="1"/>
</dbReference>
<dbReference type="PRINTS" id="PR00455">
    <property type="entry name" value="HTHTETR"/>
</dbReference>
<dbReference type="EMBL" id="DVOO01000027">
    <property type="protein sequence ID" value="HIV25892.1"/>
    <property type="molecule type" value="Genomic_DNA"/>
</dbReference>
<dbReference type="GO" id="GO:0003700">
    <property type="term" value="F:DNA-binding transcription factor activity"/>
    <property type="evidence" value="ECO:0007669"/>
    <property type="project" value="TreeGrafter"/>
</dbReference>
<organism evidence="6 7">
    <name type="scientific">Candidatus Scatomonas pullistercoris</name>
    <dbReference type="NCBI Taxonomy" id="2840920"/>
    <lineage>
        <taxon>Bacteria</taxon>
        <taxon>Bacillati</taxon>
        <taxon>Bacillota</taxon>
        <taxon>Clostridia</taxon>
        <taxon>Lachnospirales</taxon>
        <taxon>Lachnospiraceae</taxon>
        <taxon>Lachnospiraceae incertae sedis</taxon>
        <taxon>Candidatus Scatomonas</taxon>
    </lineage>
</organism>
<sequence length="193" mass="22538">MDNREMILKTAKSLFYERGYDGVGVQEIAEKSGVTKPTLYYYFGSKKGLLEQLLVHNFQRLKADMEKASVYEGNLRETLYRTARVFFDAVCADPEFYLLLMSLFFSGRKSEGFRTVYPFLEQYYQFFVNIFDRAAGELGNMRGRQKQFAISFTGCLQFYLLMLSRDKEDLSVLQVGDEEITELLQQFLYGIYT</sequence>
<keyword evidence="1" id="KW-0805">Transcription regulation</keyword>
<evidence type="ECO:0000259" key="5">
    <source>
        <dbReference type="PROSITE" id="PS50977"/>
    </source>
</evidence>
<feature type="DNA-binding region" description="H-T-H motif" evidence="4">
    <location>
        <begin position="24"/>
        <end position="43"/>
    </location>
</feature>
<dbReference type="InterPro" id="IPR001647">
    <property type="entry name" value="HTH_TetR"/>
</dbReference>
<name>A0A9D1P4G9_9FIRM</name>
<reference evidence="6" key="1">
    <citation type="submission" date="2020-10" db="EMBL/GenBank/DDBJ databases">
        <authorList>
            <person name="Gilroy R."/>
        </authorList>
    </citation>
    <scope>NUCLEOTIDE SEQUENCE</scope>
    <source>
        <strain evidence="6">CHK188-20938</strain>
    </source>
</reference>
<feature type="domain" description="HTH tetR-type" evidence="5">
    <location>
        <begin position="1"/>
        <end position="61"/>
    </location>
</feature>
<evidence type="ECO:0000313" key="6">
    <source>
        <dbReference type="EMBL" id="HIV25892.1"/>
    </source>
</evidence>
<dbReference type="PANTHER" id="PTHR30055">
    <property type="entry name" value="HTH-TYPE TRANSCRIPTIONAL REGULATOR RUTR"/>
    <property type="match status" value="1"/>
</dbReference>
<dbReference type="PROSITE" id="PS50977">
    <property type="entry name" value="HTH_TETR_2"/>
    <property type="match status" value="1"/>
</dbReference>